<dbReference type="PANTHER" id="PTHR45339:SF5">
    <property type="entry name" value="HISTIDINE KINASE"/>
    <property type="match status" value="1"/>
</dbReference>
<dbReference type="RefSeq" id="WP_005994685.1">
    <property type="nucleotide sequence ID" value="NZ_AECZ01000018.1"/>
</dbReference>
<evidence type="ECO:0000256" key="3">
    <source>
        <dbReference type="ARBA" id="ARBA00022553"/>
    </source>
</evidence>
<accession>E1JYK7</accession>
<feature type="transmembrane region" description="Helical" evidence="7">
    <location>
        <begin position="12"/>
        <end position="35"/>
    </location>
</feature>
<feature type="domain" description="Histidine kinase" evidence="8">
    <location>
        <begin position="479"/>
        <end position="713"/>
    </location>
</feature>
<dbReference type="Pfam" id="PF02518">
    <property type="entry name" value="HATPase_c"/>
    <property type="match status" value="1"/>
</dbReference>
<comment type="caution">
    <text evidence="10">The sequence shown here is derived from an EMBL/GenBank/DDBJ whole genome shotgun (WGS) entry which is preliminary data.</text>
</comment>
<dbReference type="GO" id="GO:0000155">
    <property type="term" value="F:phosphorelay sensor kinase activity"/>
    <property type="evidence" value="ECO:0007669"/>
    <property type="project" value="InterPro"/>
</dbReference>
<dbReference type="InterPro" id="IPR004358">
    <property type="entry name" value="Sig_transdc_His_kin-like_C"/>
</dbReference>
<name>E1JYK7_SOLFR</name>
<dbReference type="AlphaFoldDB" id="E1JYK7"/>
<keyword evidence="3 6" id="KW-0597">Phosphoprotein</keyword>
<dbReference type="Pfam" id="PF00072">
    <property type="entry name" value="Response_reg"/>
    <property type="match status" value="1"/>
</dbReference>
<dbReference type="Proteomes" id="UP000006250">
    <property type="component" value="Unassembled WGS sequence"/>
</dbReference>
<dbReference type="InterPro" id="IPR005467">
    <property type="entry name" value="His_kinase_dom"/>
</dbReference>
<evidence type="ECO:0000313" key="11">
    <source>
        <dbReference type="Proteomes" id="UP000006250"/>
    </source>
</evidence>
<dbReference type="InterPro" id="IPR029016">
    <property type="entry name" value="GAF-like_dom_sf"/>
</dbReference>
<dbReference type="CDD" id="cd17546">
    <property type="entry name" value="REC_hyHK_CKI1_RcsC-like"/>
    <property type="match status" value="1"/>
</dbReference>
<dbReference type="Gene3D" id="3.40.50.2300">
    <property type="match status" value="1"/>
</dbReference>
<feature type="modified residue" description="4-aspartylphosphate" evidence="6">
    <location>
        <position position="782"/>
    </location>
</feature>
<comment type="catalytic activity">
    <reaction evidence="1">
        <text>ATP + protein L-histidine = ADP + protein N-phospho-L-histidine.</text>
        <dbReference type="EC" id="2.7.13.3"/>
    </reaction>
</comment>
<dbReference type="eggNOG" id="COG2205">
    <property type="taxonomic scope" value="Bacteria"/>
</dbReference>
<keyword evidence="11" id="KW-1185">Reference proteome</keyword>
<dbReference type="InterPro" id="IPR003661">
    <property type="entry name" value="HisK_dim/P_dom"/>
</dbReference>
<evidence type="ECO:0000256" key="7">
    <source>
        <dbReference type="SAM" id="Phobius"/>
    </source>
</evidence>
<dbReference type="Gene3D" id="1.10.287.130">
    <property type="match status" value="1"/>
</dbReference>
<keyword evidence="7" id="KW-1133">Transmembrane helix</keyword>
<feature type="domain" description="Response regulatory" evidence="9">
    <location>
        <begin position="733"/>
        <end position="852"/>
    </location>
</feature>
<dbReference type="SMART" id="SM00387">
    <property type="entry name" value="HATPase_c"/>
    <property type="match status" value="1"/>
</dbReference>
<dbReference type="EC" id="2.7.13.3" evidence="2"/>
<dbReference type="PANTHER" id="PTHR45339">
    <property type="entry name" value="HYBRID SIGNAL TRANSDUCTION HISTIDINE KINASE J"/>
    <property type="match status" value="1"/>
</dbReference>
<dbReference type="Gene3D" id="3.30.565.10">
    <property type="entry name" value="Histidine kinase-like ATPase, C-terminal domain"/>
    <property type="match status" value="1"/>
</dbReference>
<dbReference type="InterPro" id="IPR036097">
    <property type="entry name" value="HisK_dim/P_sf"/>
</dbReference>
<dbReference type="Gene3D" id="3.30.450.40">
    <property type="match status" value="2"/>
</dbReference>
<evidence type="ECO:0000256" key="1">
    <source>
        <dbReference type="ARBA" id="ARBA00000085"/>
    </source>
</evidence>
<dbReference type="PRINTS" id="PR00344">
    <property type="entry name" value="BCTRLSENSOR"/>
</dbReference>
<evidence type="ECO:0000313" key="10">
    <source>
        <dbReference type="EMBL" id="EFL50591.1"/>
    </source>
</evidence>
<sequence length="854" mass="92396">MTRRPNQQHAPDAGVALPLAAGLGTALALAVVLAITASWYREHLWLTWDVWGLRFFYIAVVLLALVPGLLVGLLVDRQARLKRTLRRRGLEIDAAQAELVRTNQALTALGAVNHELVRARDPQSFLDSVCRVLVEKSGYDLVWVGMAEPGPDKRVRIAARAGAEALWLEALDVRYDAGPRGRGPAATAIRSGRMSVVPDIREEAFFKEWPNRPAAMEHYVSALAFPLVVDGRVVGALSIYDLQPREFRQEEIELLDQMAADVSHGLHFLHVSAARERTAGLLRQALRVSAAMADTAKGLVAGDLDQPAMGALILERAMTLTDSPAGSIGLADQRTGRVDWLATAGPNGRGTPQPLADCEFYPDNLGRYSGPFAATLNEGTVIRQNEPVSLDAYTPCLSRQGLGGRFLAMPLRHARYGPRGLILLTGAKRPYAERDTRAVQRLATLFDVGAARLEVEEELVSARRRAEAANEAKTQFLANISHELRTPINGILGMAQLAILEGATGREAEYWQTVRDSTDKLVEIVDNLLELASVESGSLSPMLREFSLHRLLTSLRDAFSVRAGLAGLTLSLEIDPAIPDKLLGDPFRLRQIIANLLGNAIRFTPTGGVSMVVGPYDHRQPGAVSRVHVSKDFSGVCLAVTVTDTGVGIAKEKQTAIFESFTLGEECLTKRFGGTGMGLSIANRIAELLGGSIEVESQPGFGSSFTVTLPMWPVATPPTKAETAPPAVLPPLKFLVVEDEAVNRLALARSLRKLGHTVIEAGNGEEALRQLALERVDVVIMDVQMPVMDGLAAVAHIRNGEVPGTSRRLPVVALTAYALEGDRKRFLAAGMDEFVTKPCEMGQLLRAVAKVVET</sequence>
<reference evidence="10 11" key="1">
    <citation type="submission" date="2010-08" db="EMBL/GenBank/DDBJ databases">
        <title>The draft genome of Desulfovibrio fructosovorans JJ.</title>
        <authorList>
            <consortium name="US DOE Joint Genome Institute (JGI-PGF)"/>
            <person name="Lucas S."/>
            <person name="Copeland A."/>
            <person name="Lapidus A."/>
            <person name="Cheng J.-F."/>
            <person name="Bruce D."/>
            <person name="Goodwin L."/>
            <person name="Pitluck S."/>
            <person name="Land M.L."/>
            <person name="Hauser L."/>
            <person name="Chang Y.-J."/>
            <person name="Jeffries C."/>
            <person name="Wall J.D."/>
            <person name="Stahl D.A."/>
            <person name="Arkin A.P."/>
            <person name="Dehal P."/>
            <person name="Stolyar S.M."/>
            <person name="Hazen T.C."/>
            <person name="Woyke T.J."/>
        </authorList>
    </citation>
    <scope>NUCLEOTIDE SEQUENCE [LARGE SCALE GENOMIC DNA]</scope>
    <source>
        <strain evidence="10 11">JJ</strain>
    </source>
</reference>
<dbReference type="SMART" id="SM00388">
    <property type="entry name" value="HisKA"/>
    <property type="match status" value="1"/>
</dbReference>
<evidence type="ECO:0000256" key="4">
    <source>
        <dbReference type="ARBA" id="ARBA00022679"/>
    </source>
</evidence>
<evidence type="ECO:0000256" key="6">
    <source>
        <dbReference type="PROSITE-ProRule" id="PRU00169"/>
    </source>
</evidence>
<protein>
    <recommendedName>
        <fullName evidence="2">histidine kinase</fullName>
        <ecNumber evidence="2">2.7.13.3</ecNumber>
    </recommendedName>
</protein>
<dbReference type="CDD" id="cd00082">
    <property type="entry name" value="HisKA"/>
    <property type="match status" value="1"/>
</dbReference>
<dbReference type="InterPro" id="IPR003594">
    <property type="entry name" value="HATPase_dom"/>
</dbReference>
<dbReference type="STRING" id="596151.DesfrDRAFT_2706"/>
<dbReference type="InterPro" id="IPR003018">
    <property type="entry name" value="GAF"/>
</dbReference>
<dbReference type="SMART" id="SM00448">
    <property type="entry name" value="REC"/>
    <property type="match status" value="1"/>
</dbReference>
<dbReference type="SUPFAM" id="SSF52172">
    <property type="entry name" value="CheY-like"/>
    <property type="match status" value="1"/>
</dbReference>
<dbReference type="Pfam" id="PF00512">
    <property type="entry name" value="HisKA"/>
    <property type="match status" value="1"/>
</dbReference>
<evidence type="ECO:0000256" key="2">
    <source>
        <dbReference type="ARBA" id="ARBA00012438"/>
    </source>
</evidence>
<keyword evidence="7" id="KW-0812">Transmembrane</keyword>
<dbReference type="SUPFAM" id="SSF55781">
    <property type="entry name" value="GAF domain-like"/>
    <property type="match status" value="2"/>
</dbReference>
<dbReference type="SMART" id="SM00065">
    <property type="entry name" value="GAF"/>
    <property type="match status" value="1"/>
</dbReference>
<dbReference type="EMBL" id="AECZ01000018">
    <property type="protein sequence ID" value="EFL50591.1"/>
    <property type="molecule type" value="Genomic_DNA"/>
</dbReference>
<dbReference type="PROSITE" id="PS50110">
    <property type="entry name" value="RESPONSE_REGULATORY"/>
    <property type="match status" value="1"/>
</dbReference>
<dbReference type="CDD" id="cd16922">
    <property type="entry name" value="HATPase_EvgS-ArcB-TorS-like"/>
    <property type="match status" value="1"/>
</dbReference>
<evidence type="ECO:0000259" key="9">
    <source>
        <dbReference type="PROSITE" id="PS50110"/>
    </source>
</evidence>
<evidence type="ECO:0000259" key="8">
    <source>
        <dbReference type="PROSITE" id="PS50109"/>
    </source>
</evidence>
<dbReference type="Pfam" id="PF13185">
    <property type="entry name" value="GAF_2"/>
    <property type="match status" value="1"/>
</dbReference>
<dbReference type="InterPro" id="IPR011006">
    <property type="entry name" value="CheY-like_superfamily"/>
</dbReference>
<dbReference type="InterPro" id="IPR001789">
    <property type="entry name" value="Sig_transdc_resp-reg_receiver"/>
</dbReference>
<feature type="transmembrane region" description="Helical" evidence="7">
    <location>
        <begin position="55"/>
        <end position="75"/>
    </location>
</feature>
<organism evidence="10 11">
    <name type="scientific">Solidesulfovibrio fructosivorans JJ]</name>
    <dbReference type="NCBI Taxonomy" id="596151"/>
    <lineage>
        <taxon>Bacteria</taxon>
        <taxon>Pseudomonadati</taxon>
        <taxon>Thermodesulfobacteriota</taxon>
        <taxon>Desulfovibrionia</taxon>
        <taxon>Desulfovibrionales</taxon>
        <taxon>Desulfovibrionaceae</taxon>
        <taxon>Solidesulfovibrio</taxon>
    </lineage>
</organism>
<keyword evidence="4" id="KW-0808">Transferase</keyword>
<keyword evidence="5 10" id="KW-0418">Kinase</keyword>
<dbReference type="PROSITE" id="PS50109">
    <property type="entry name" value="HIS_KIN"/>
    <property type="match status" value="1"/>
</dbReference>
<dbReference type="OrthoDB" id="8552871at2"/>
<proteinExistence type="predicted"/>
<evidence type="ECO:0000256" key="5">
    <source>
        <dbReference type="ARBA" id="ARBA00022777"/>
    </source>
</evidence>
<dbReference type="SUPFAM" id="SSF55874">
    <property type="entry name" value="ATPase domain of HSP90 chaperone/DNA topoisomerase II/histidine kinase"/>
    <property type="match status" value="1"/>
</dbReference>
<dbReference type="InterPro" id="IPR036890">
    <property type="entry name" value="HATPase_C_sf"/>
</dbReference>
<keyword evidence="7" id="KW-0472">Membrane</keyword>
<gene>
    <name evidence="10" type="ORF">DesfrDRAFT_2706</name>
</gene>
<dbReference type="SUPFAM" id="SSF47384">
    <property type="entry name" value="Homodimeric domain of signal transducing histidine kinase"/>
    <property type="match status" value="1"/>
</dbReference>